<accession>A0ABQ5W382</accession>
<sequence length="176" mass="19403">MTGLRDALPATIRTDRLTLAAPRLEDLAELVPLANNENVTRWTARMPYPYGHADGVDFVENIATGAGERPYAIRNETGAFVGIVSLMFPSDRPELGYWLGEPFWGRGYGSEAVSALLDTTRATGLAPVVEARALAHNRASLRVLEKQGFVRVEEVVGDCGRNQGRLIVYLELDFER</sequence>
<name>A0ABQ5W382_9HYPH</name>
<dbReference type="Proteomes" id="UP001156691">
    <property type="component" value="Unassembled WGS sequence"/>
</dbReference>
<dbReference type="InterPro" id="IPR000182">
    <property type="entry name" value="GNAT_dom"/>
</dbReference>
<gene>
    <name evidence="2" type="ORF">GCM10010862_15780</name>
</gene>
<dbReference type="Pfam" id="PF13302">
    <property type="entry name" value="Acetyltransf_3"/>
    <property type="match status" value="1"/>
</dbReference>
<dbReference type="Gene3D" id="3.40.630.30">
    <property type="match status" value="1"/>
</dbReference>
<dbReference type="SUPFAM" id="SSF55729">
    <property type="entry name" value="Acyl-CoA N-acyltransferases (Nat)"/>
    <property type="match status" value="1"/>
</dbReference>
<dbReference type="PANTHER" id="PTHR43792:SF1">
    <property type="entry name" value="N-ACETYLTRANSFERASE DOMAIN-CONTAINING PROTEIN"/>
    <property type="match status" value="1"/>
</dbReference>
<protein>
    <recommendedName>
        <fullName evidence="1">N-acetyltransferase domain-containing protein</fullName>
    </recommendedName>
</protein>
<proteinExistence type="predicted"/>
<feature type="domain" description="N-acetyltransferase" evidence="1">
    <location>
        <begin position="17"/>
        <end position="175"/>
    </location>
</feature>
<evidence type="ECO:0000313" key="2">
    <source>
        <dbReference type="EMBL" id="GLQ54319.1"/>
    </source>
</evidence>
<evidence type="ECO:0000259" key="1">
    <source>
        <dbReference type="PROSITE" id="PS51186"/>
    </source>
</evidence>
<reference evidence="3" key="1">
    <citation type="journal article" date="2019" name="Int. J. Syst. Evol. Microbiol.">
        <title>The Global Catalogue of Microorganisms (GCM) 10K type strain sequencing project: providing services to taxonomists for standard genome sequencing and annotation.</title>
        <authorList>
            <consortium name="The Broad Institute Genomics Platform"/>
            <consortium name="The Broad Institute Genome Sequencing Center for Infectious Disease"/>
            <person name="Wu L."/>
            <person name="Ma J."/>
        </authorList>
    </citation>
    <scope>NUCLEOTIDE SEQUENCE [LARGE SCALE GENOMIC DNA]</scope>
    <source>
        <strain evidence="3">NBRC 112416</strain>
    </source>
</reference>
<organism evidence="2 3">
    <name type="scientific">Devosia nitrariae</name>
    <dbReference type="NCBI Taxonomy" id="2071872"/>
    <lineage>
        <taxon>Bacteria</taxon>
        <taxon>Pseudomonadati</taxon>
        <taxon>Pseudomonadota</taxon>
        <taxon>Alphaproteobacteria</taxon>
        <taxon>Hyphomicrobiales</taxon>
        <taxon>Devosiaceae</taxon>
        <taxon>Devosia</taxon>
    </lineage>
</organism>
<keyword evidence="3" id="KW-1185">Reference proteome</keyword>
<dbReference type="PANTHER" id="PTHR43792">
    <property type="entry name" value="GNAT FAMILY, PUTATIVE (AFU_ORTHOLOGUE AFUA_3G00765)-RELATED-RELATED"/>
    <property type="match status" value="1"/>
</dbReference>
<evidence type="ECO:0000313" key="3">
    <source>
        <dbReference type="Proteomes" id="UP001156691"/>
    </source>
</evidence>
<dbReference type="PROSITE" id="PS51186">
    <property type="entry name" value="GNAT"/>
    <property type="match status" value="1"/>
</dbReference>
<dbReference type="InterPro" id="IPR051531">
    <property type="entry name" value="N-acetyltransferase"/>
</dbReference>
<dbReference type="RefSeq" id="WP_284339753.1">
    <property type="nucleotide sequence ID" value="NZ_BSNS01000007.1"/>
</dbReference>
<dbReference type="InterPro" id="IPR016181">
    <property type="entry name" value="Acyl_CoA_acyltransferase"/>
</dbReference>
<dbReference type="EMBL" id="BSNS01000007">
    <property type="protein sequence ID" value="GLQ54319.1"/>
    <property type="molecule type" value="Genomic_DNA"/>
</dbReference>
<comment type="caution">
    <text evidence="2">The sequence shown here is derived from an EMBL/GenBank/DDBJ whole genome shotgun (WGS) entry which is preliminary data.</text>
</comment>